<dbReference type="OrthoDB" id="5459809at2"/>
<proteinExistence type="predicted"/>
<dbReference type="KEGG" id="dpg:DESPIGER_0410"/>
<evidence type="ECO:0000313" key="2">
    <source>
        <dbReference type="Proteomes" id="UP000186323"/>
    </source>
</evidence>
<dbReference type="AlphaFoldDB" id="A0A1K1LC50"/>
<protein>
    <submittedName>
        <fullName evidence="1">Uncharacterized protein</fullName>
    </submittedName>
</protein>
<reference evidence="2" key="1">
    <citation type="submission" date="2016-10" db="EMBL/GenBank/DDBJ databases">
        <authorList>
            <person name="Wegmann U."/>
        </authorList>
    </citation>
    <scope>NUCLEOTIDE SEQUENCE [LARGE SCALE GENOMIC DNA]</scope>
</reference>
<sequence>MHKQFFADVLVRRPVLWQRLLQANLPEGGPRLPDACREQLGRAADSLWAWLQQRPLTHGLPVSASGTAGPLPFWDYAEESRRLALLPAPALLELCRVTGVVLHAPAIAAVLLRDEVLSLRRSLGEETYQYALQRGRYQLGGVRRFFQWRDTDLPLAERCALHGTMALLLIAGLWPEDVALRVRDRLPALPATAVLPSLTEEECHELWRGVKKLLLKEVAPSWAPCFD</sequence>
<accession>A0A1K1LC50</accession>
<name>A0A1K1LC50_9BACT</name>
<dbReference type="InterPro" id="IPR009510">
    <property type="entry name" value="T3SS_K"/>
</dbReference>
<dbReference type="Pfam" id="PF06578">
    <property type="entry name" value="YscK"/>
    <property type="match status" value="1"/>
</dbReference>
<gene>
    <name evidence="1" type="ORF">DESPIGER_0410</name>
</gene>
<dbReference type="Proteomes" id="UP000186323">
    <property type="component" value="Chromosome I"/>
</dbReference>
<evidence type="ECO:0000313" key="1">
    <source>
        <dbReference type="EMBL" id="SFV72300.1"/>
    </source>
</evidence>
<dbReference type="EMBL" id="LT630450">
    <property type="protein sequence ID" value="SFV72300.1"/>
    <property type="molecule type" value="Genomic_DNA"/>
</dbReference>
<keyword evidence="2" id="KW-1185">Reference proteome</keyword>
<dbReference type="RefSeq" id="WP_072332411.1">
    <property type="nucleotide sequence ID" value="NZ_JAXXLW010000193.1"/>
</dbReference>
<organism evidence="1 2">
    <name type="scientific">Desulfovibrio piger</name>
    <dbReference type="NCBI Taxonomy" id="901"/>
    <lineage>
        <taxon>Bacteria</taxon>
        <taxon>Pseudomonadati</taxon>
        <taxon>Thermodesulfobacteriota</taxon>
        <taxon>Desulfovibrionia</taxon>
        <taxon>Desulfovibrionales</taxon>
        <taxon>Desulfovibrionaceae</taxon>
        <taxon>Desulfovibrio</taxon>
    </lineage>
</organism>